<reference evidence="2 3" key="1">
    <citation type="submission" date="2018-02" db="EMBL/GenBank/DDBJ databases">
        <title>Draft genome sequences of Elsinoe sp., causing black scab on jojoba.</title>
        <authorList>
            <person name="Stodart B."/>
            <person name="Jeffress S."/>
            <person name="Ash G."/>
            <person name="Arun Chinnappa K."/>
        </authorList>
    </citation>
    <scope>NUCLEOTIDE SEQUENCE [LARGE SCALE GENOMIC DNA]</scope>
    <source>
        <strain evidence="2 3">Hillstone_2</strain>
    </source>
</reference>
<sequence length="444" mass="50249">MVWPFDSSSSTPQQQPKDTKSTEHSIPVKPYNTTQPSQNDEEDNPFIVFRRFADDQFRLLAQGLSTIPSILTSLEERGSSPAPPDSSSRWSDASFTSRASQPLAFMSQHFEPPLSPPAPASPEALAATRSLLIQSRNALGASGVRPTAILDLFRDVETAPPYPFDFYPHDTDGPVWLSVDWFKRSRYSPTQCETDPHLHQHGSMWRAAFEDLMGASLGAEMRAREAWTGQRDEQGLYEAWAQTPRDWMLGLMCRGVVPPLLPGLYRLPDQRVMDRVWKGLVRGDEEVSYAPARGDFWDLVREVGWFDGDEREEQMRMMEKKAPETEMDAYERFLGKANGRDMGNERREEFREQKQVVQQDVPKSKILSTLSTTEKTTLPDGTVTTKVVLKKRFSDGREESTETVSTTHSEGHVSESSRINEEKPAIDDAKREGGQGQKKGWFWG</sequence>
<gene>
    <name evidence="2" type="ORF">C1H76_0927</name>
</gene>
<feature type="region of interest" description="Disordered" evidence="1">
    <location>
        <begin position="1"/>
        <end position="46"/>
    </location>
</feature>
<feature type="compositionally biased region" description="Basic and acidic residues" evidence="1">
    <location>
        <begin position="409"/>
        <end position="433"/>
    </location>
</feature>
<feature type="compositionally biased region" description="Polar residues" evidence="1">
    <location>
        <begin position="1"/>
        <end position="16"/>
    </location>
</feature>
<feature type="region of interest" description="Disordered" evidence="1">
    <location>
        <begin position="395"/>
        <end position="444"/>
    </location>
</feature>
<proteinExistence type="predicted"/>
<dbReference type="EMBL" id="PTQR01000011">
    <property type="protein sequence ID" value="TKX26773.1"/>
    <property type="molecule type" value="Genomic_DNA"/>
</dbReference>
<evidence type="ECO:0000313" key="2">
    <source>
        <dbReference type="EMBL" id="TKX26773.1"/>
    </source>
</evidence>
<name>A0A4U7B5V1_9PEZI</name>
<organism evidence="2 3">
    <name type="scientific">Elsinoe australis</name>
    <dbReference type="NCBI Taxonomy" id="40998"/>
    <lineage>
        <taxon>Eukaryota</taxon>
        <taxon>Fungi</taxon>
        <taxon>Dikarya</taxon>
        <taxon>Ascomycota</taxon>
        <taxon>Pezizomycotina</taxon>
        <taxon>Dothideomycetes</taxon>
        <taxon>Dothideomycetidae</taxon>
        <taxon>Myriangiales</taxon>
        <taxon>Elsinoaceae</taxon>
        <taxon>Elsinoe</taxon>
    </lineage>
</organism>
<protein>
    <submittedName>
        <fullName evidence="2">Uncharacterized protein</fullName>
    </submittedName>
</protein>
<evidence type="ECO:0000313" key="3">
    <source>
        <dbReference type="Proteomes" id="UP000308133"/>
    </source>
</evidence>
<comment type="caution">
    <text evidence="2">The sequence shown here is derived from an EMBL/GenBank/DDBJ whole genome shotgun (WGS) entry which is preliminary data.</text>
</comment>
<dbReference type="Proteomes" id="UP000308133">
    <property type="component" value="Unassembled WGS sequence"/>
</dbReference>
<accession>A0A4U7B5V1</accession>
<evidence type="ECO:0000256" key="1">
    <source>
        <dbReference type="SAM" id="MobiDB-lite"/>
    </source>
</evidence>
<dbReference type="AlphaFoldDB" id="A0A4U7B5V1"/>